<protein>
    <recommendedName>
        <fullName evidence="1">propanoyl-CoA C-acyltransferase</fullName>
        <ecNumber evidence="1">2.3.1.176</ecNumber>
    </recommendedName>
    <alternativeName>
        <fullName evidence="5">Propanoyl-CoA C-acyltransferase</fullName>
    </alternativeName>
</protein>
<dbReference type="EC" id="2.3.1.176" evidence="1"/>
<dbReference type="GO" id="GO:0016747">
    <property type="term" value="F:acyltransferase activity, transferring groups other than amino-acyl groups"/>
    <property type="evidence" value="ECO:0007669"/>
    <property type="project" value="InterPro"/>
</dbReference>
<dbReference type="InterPro" id="IPR020613">
    <property type="entry name" value="Thiolase_CS"/>
</dbReference>
<dbReference type="GO" id="GO:0008289">
    <property type="term" value="F:lipid binding"/>
    <property type="evidence" value="ECO:0007669"/>
    <property type="project" value="UniProtKB-KW"/>
</dbReference>
<gene>
    <name evidence="7" type="ORF">METZ01_LOCUS393590</name>
</gene>
<feature type="non-terminal residue" evidence="7">
    <location>
        <position position="1"/>
    </location>
</feature>
<evidence type="ECO:0000256" key="5">
    <source>
        <dbReference type="ARBA" id="ARBA00032316"/>
    </source>
</evidence>
<evidence type="ECO:0000256" key="2">
    <source>
        <dbReference type="ARBA" id="ARBA00022448"/>
    </source>
</evidence>
<dbReference type="InterPro" id="IPR055140">
    <property type="entry name" value="Thiolase_C_2"/>
</dbReference>
<dbReference type="Pfam" id="PF22691">
    <property type="entry name" value="Thiolase_C_1"/>
    <property type="match status" value="1"/>
</dbReference>
<dbReference type="InterPro" id="IPR016039">
    <property type="entry name" value="Thiolase-like"/>
</dbReference>
<dbReference type="PANTHER" id="PTHR42870">
    <property type="entry name" value="ACETYL-COA C-ACETYLTRANSFERASE"/>
    <property type="match status" value="1"/>
</dbReference>
<keyword evidence="2" id="KW-0813">Transport</keyword>
<dbReference type="SUPFAM" id="SSF53901">
    <property type="entry name" value="Thiolase-like"/>
    <property type="match status" value="1"/>
</dbReference>
<organism evidence="7">
    <name type="scientific">marine metagenome</name>
    <dbReference type="NCBI Taxonomy" id="408172"/>
    <lineage>
        <taxon>unclassified sequences</taxon>
        <taxon>metagenomes</taxon>
        <taxon>ecological metagenomes</taxon>
    </lineage>
</organism>
<sequence length="131" mass="13913">EELEPTVCRLSRELYERAGIGPEDVDVAQIHDAFAPAEVIRMEAMGLAPEGEGARFTVEGRTGIGGSIPINTDGGLISRGHPMGATGLAQIIEILRQLRREAGQRQVQGTPRVGVCHNSGVGGVNMHAFTK</sequence>
<evidence type="ECO:0000256" key="4">
    <source>
        <dbReference type="ARBA" id="ARBA00023121"/>
    </source>
</evidence>
<proteinExistence type="predicted"/>
<dbReference type="Gene3D" id="3.40.47.10">
    <property type="match status" value="1"/>
</dbReference>
<keyword evidence="3" id="KW-0445">Lipid transport</keyword>
<evidence type="ECO:0000256" key="3">
    <source>
        <dbReference type="ARBA" id="ARBA00023055"/>
    </source>
</evidence>
<keyword evidence="4" id="KW-0446">Lipid-binding</keyword>
<name>A0A382V2F5_9ZZZZ</name>
<dbReference type="GO" id="GO:0006869">
    <property type="term" value="P:lipid transport"/>
    <property type="evidence" value="ECO:0007669"/>
    <property type="project" value="UniProtKB-KW"/>
</dbReference>
<dbReference type="AlphaFoldDB" id="A0A382V2F5"/>
<dbReference type="EMBL" id="UINC01148700">
    <property type="protein sequence ID" value="SVD40736.1"/>
    <property type="molecule type" value="Genomic_DNA"/>
</dbReference>
<evidence type="ECO:0000259" key="6">
    <source>
        <dbReference type="Pfam" id="PF22691"/>
    </source>
</evidence>
<dbReference type="PROSITE" id="PS00737">
    <property type="entry name" value="THIOLASE_2"/>
    <property type="match status" value="1"/>
</dbReference>
<reference evidence="7" key="1">
    <citation type="submission" date="2018-05" db="EMBL/GenBank/DDBJ databases">
        <authorList>
            <person name="Lanie J.A."/>
            <person name="Ng W.-L."/>
            <person name="Kazmierczak K.M."/>
            <person name="Andrzejewski T.M."/>
            <person name="Davidsen T.M."/>
            <person name="Wayne K.J."/>
            <person name="Tettelin H."/>
            <person name="Glass J.I."/>
            <person name="Rusch D."/>
            <person name="Podicherti R."/>
            <person name="Tsui H.-C.T."/>
            <person name="Winkler M.E."/>
        </authorList>
    </citation>
    <scope>NUCLEOTIDE SEQUENCE</scope>
</reference>
<dbReference type="PANTHER" id="PTHR42870:SF1">
    <property type="entry name" value="NON-SPECIFIC LIPID-TRANSFER PROTEIN-LIKE 2"/>
    <property type="match status" value="1"/>
</dbReference>
<accession>A0A382V2F5</accession>
<evidence type="ECO:0000313" key="7">
    <source>
        <dbReference type="EMBL" id="SVD40736.1"/>
    </source>
</evidence>
<evidence type="ECO:0000256" key="1">
    <source>
        <dbReference type="ARBA" id="ARBA00012352"/>
    </source>
</evidence>
<dbReference type="CDD" id="cd00829">
    <property type="entry name" value="SCP-x_thiolase"/>
    <property type="match status" value="1"/>
</dbReference>
<feature type="domain" description="Thiolase C-terminal" evidence="6">
    <location>
        <begin position="11"/>
        <end position="127"/>
    </location>
</feature>